<accession>A0A725BHT3</accession>
<sequence>MRLLTLNCHSWQEEQPLEKLNQIVQQILAQDYDVIALQEVSQLMDTPIVYDDVRNDNFAYLIQQALKEQGQTYSLVWDFAHIGYDKYEEGLALLTKHPILKSDSYYVSRSQDTFDWKSRKIVRATIQVDGTPITFNTCHLGWWADEVEPFQEQFNHLMARMDPLEWTFFLGDFNNDALERNTGYDFMMQRGLHDVFLLAKETVGIETINGNIDGWEDNQQGLRIDLVLSNRKIDVERVGVVFDGIHGPVVSDHYGVEVDIQIQKNEY</sequence>
<reference evidence="3" key="1">
    <citation type="journal article" date="2018" name="Genome Biol.">
        <title>SKESA: strategic k-mer extension for scrupulous assemblies.</title>
        <authorList>
            <person name="Souvorov A."/>
            <person name="Agarwala R."/>
            <person name="Lipman D.J."/>
        </authorList>
    </citation>
    <scope>NUCLEOTIDE SEQUENCE</scope>
    <source>
        <strain evidence="3">P125109</strain>
    </source>
</reference>
<dbReference type="EMBL" id="DAAQRD010000223">
    <property type="protein sequence ID" value="HAE0521464.1"/>
    <property type="molecule type" value="Genomic_DNA"/>
</dbReference>
<feature type="domain" description="Endonuclease/exonuclease/phosphatase" evidence="2">
    <location>
        <begin position="19"/>
        <end position="253"/>
    </location>
</feature>
<dbReference type="AlphaFoldDB" id="A0A725BHT3"/>
<dbReference type="SUPFAM" id="SSF56219">
    <property type="entry name" value="DNase I-like"/>
    <property type="match status" value="1"/>
</dbReference>
<proteinExistence type="predicted"/>
<comment type="caution">
    <text evidence="3">The sequence shown here is derived from an EMBL/GenBank/DDBJ whole genome shotgun (WGS) entry which is preliminary data.</text>
</comment>
<dbReference type="InterPro" id="IPR005135">
    <property type="entry name" value="Endo/exonuclease/phosphatase"/>
</dbReference>
<dbReference type="InterPro" id="IPR036691">
    <property type="entry name" value="Endo/exonu/phosph_ase_sf"/>
</dbReference>
<dbReference type="Gene3D" id="3.60.10.10">
    <property type="entry name" value="Endonuclease/exonuclease/phosphatase"/>
    <property type="match status" value="1"/>
</dbReference>
<protein>
    <submittedName>
        <fullName evidence="3">Endonuclease</fullName>
    </submittedName>
</protein>
<dbReference type="Pfam" id="PF03372">
    <property type="entry name" value="Exo_endo_phos"/>
    <property type="match status" value="1"/>
</dbReference>
<dbReference type="GO" id="GO:0004519">
    <property type="term" value="F:endonuclease activity"/>
    <property type="evidence" value="ECO:0007669"/>
    <property type="project" value="UniProtKB-KW"/>
</dbReference>
<dbReference type="PANTHER" id="PTHR15822:SF23">
    <property type="entry name" value="ENDONUCLEASE_EXONUCLEASE_PHOSPHATASE FAMILY PROTEIN"/>
    <property type="match status" value="1"/>
</dbReference>
<reference evidence="3" key="2">
    <citation type="submission" date="2019-01" db="EMBL/GenBank/DDBJ databases">
        <authorList>
            <consortium name="NCBI Pathogen Detection Project"/>
        </authorList>
    </citation>
    <scope>NUCLEOTIDE SEQUENCE</scope>
    <source>
        <strain evidence="3">P125109</strain>
    </source>
</reference>
<dbReference type="PANTHER" id="PTHR15822">
    <property type="entry name" value="TRAF AND TNF RECEPTOR-ASSOCIATED PROTEIN"/>
    <property type="match status" value="1"/>
</dbReference>
<evidence type="ECO:0000313" key="3">
    <source>
        <dbReference type="EMBL" id="HAE0521464.1"/>
    </source>
</evidence>
<organism evidence="3">
    <name type="scientific">Salmonella enteritidis PT4 (strain P125109)</name>
    <dbReference type="NCBI Taxonomy" id="550537"/>
    <lineage>
        <taxon>Bacteria</taxon>
        <taxon>Pseudomonadati</taxon>
        <taxon>Pseudomonadota</taxon>
        <taxon>Gammaproteobacteria</taxon>
        <taxon>Enterobacterales</taxon>
        <taxon>Enterobacteriaceae</taxon>
        <taxon>Salmonella</taxon>
    </lineage>
</organism>
<keyword evidence="3" id="KW-0540">Nuclease</keyword>
<evidence type="ECO:0000256" key="1">
    <source>
        <dbReference type="ARBA" id="ARBA00022801"/>
    </source>
</evidence>
<dbReference type="GO" id="GO:0016787">
    <property type="term" value="F:hydrolase activity"/>
    <property type="evidence" value="ECO:0007669"/>
    <property type="project" value="UniProtKB-KW"/>
</dbReference>
<name>A0A725BHT3_SALEP</name>
<dbReference type="SMR" id="A0A725BHT3"/>
<keyword evidence="1" id="KW-0378">Hydrolase</keyword>
<keyword evidence="3" id="KW-0255">Endonuclease</keyword>
<evidence type="ECO:0000259" key="2">
    <source>
        <dbReference type="Pfam" id="PF03372"/>
    </source>
</evidence>
<gene>
    <name evidence="3" type="ORF">G2720_27105</name>
</gene>
<dbReference type="InterPro" id="IPR051547">
    <property type="entry name" value="TDP2-like"/>
</dbReference>
<dbReference type="CDD" id="cd09079">
    <property type="entry name" value="RgfB-like"/>
    <property type="match status" value="1"/>
</dbReference>